<evidence type="ECO:0000256" key="1">
    <source>
        <dbReference type="SAM" id="MobiDB-lite"/>
    </source>
</evidence>
<dbReference type="PANTHER" id="PTHR28152:SF1">
    <property type="entry name" value="HYDROXYACYL-THIOESTER DEHYDRATASE TYPE 2, MITOCHONDRIAL"/>
    <property type="match status" value="1"/>
</dbReference>
<sequence length="758" mass="86690">MYYLKGNSLIESRVKRICADSGSLQRASAGSFDFRTLSRLDSSIAVFNTHPSASPYMQCLRNSNVRASARYSQWQRVVRRRYADDAQQPAWFDKLREEMLYRKLPESTESIGEQENMMLSSSLQQHLPQSYFEPHTAVNKPGVGRLLPLGWHQIHFFNVPRRKQTLPDGSDTLHNPGPPFTRRMWAGGSLHVDVGQYYSPDRGLRNGETVVCGERISDVQLRGKENEEKLFVTIERKFANRKLFGKAWRGELRAMMDPARAKNEAALVETRTLVFMRDESDEEKRARHAAPIRYLPSPENPDFSKSLTPDPALLFRFSALTFNAHAIHLDPQYAREVEGHKNLLVHGPLSLTLMLAHMEKHLRMGKGPPQVIESIAYRNVAPLYCGEEMRLCLRKKSGKEVEESVYDIWVEGPTGGTAVKGTVKAVPIPSKIIQFFSATNTAPSMRESSDTKRTIGKDDNSQSTPKPHTPKIQNERRNARIQVSESNQKSRRARIPQRRNRTLIRQVKSHPAPLPRFAEPPRRPLVRQVVIDTPPATASAPSSTARRARIAQRRNRTLVRRVEAPPESNAARFMLTPAGHYARERRMQRRMRMLSSSEYARSVIAAQNRLLLQRGDGERVQPKRLVKRYPTTREHRARIPSYARFALRGVRKVDTKSGNVRIVSTNLALSRERRLRYLNSMGKLAARLGLDRVSYWVDAQQSLVKEAQSAEQEGRRTSDSPYKHMTPEERKAAKQLEKEQGREAKLRNKEAQKKEVRK</sequence>
<dbReference type="SUPFAM" id="SSF54637">
    <property type="entry name" value="Thioesterase/thiol ester dehydrase-isomerase"/>
    <property type="match status" value="1"/>
</dbReference>
<gene>
    <name evidence="2" type="ORF">BDV96DRAFT_600264</name>
</gene>
<evidence type="ECO:0000313" key="2">
    <source>
        <dbReference type="EMBL" id="KAF2115132.1"/>
    </source>
</evidence>
<protein>
    <submittedName>
        <fullName evidence="2">Uncharacterized protein</fullName>
    </submittedName>
</protein>
<dbReference type="Proteomes" id="UP000799770">
    <property type="component" value="Unassembled WGS sequence"/>
</dbReference>
<feature type="region of interest" description="Disordered" evidence="1">
    <location>
        <begin position="706"/>
        <end position="758"/>
    </location>
</feature>
<dbReference type="InterPro" id="IPR029069">
    <property type="entry name" value="HotDog_dom_sf"/>
</dbReference>
<proteinExistence type="predicted"/>
<dbReference type="InterPro" id="IPR052741">
    <property type="entry name" value="Mitochondrial_HTD2"/>
</dbReference>
<feature type="compositionally biased region" description="Basic residues" evidence="1">
    <location>
        <begin position="489"/>
        <end position="499"/>
    </location>
</feature>
<dbReference type="PANTHER" id="PTHR28152">
    <property type="entry name" value="HYDROXYACYL-THIOESTER DEHYDRATASE TYPE 2, MITOCHONDRIAL"/>
    <property type="match status" value="1"/>
</dbReference>
<dbReference type="OrthoDB" id="3257538at2759"/>
<dbReference type="EMBL" id="ML977324">
    <property type="protein sequence ID" value="KAF2115132.1"/>
    <property type="molecule type" value="Genomic_DNA"/>
</dbReference>
<organism evidence="2 3">
    <name type="scientific">Lophiotrema nucula</name>
    <dbReference type="NCBI Taxonomy" id="690887"/>
    <lineage>
        <taxon>Eukaryota</taxon>
        <taxon>Fungi</taxon>
        <taxon>Dikarya</taxon>
        <taxon>Ascomycota</taxon>
        <taxon>Pezizomycotina</taxon>
        <taxon>Dothideomycetes</taxon>
        <taxon>Pleosporomycetidae</taxon>
        <taxon>Pleosporales</taxon>
        <taxon>Lophiotremataceae</taxon>
        <taxon>Lophiotrema</taxon>
    </lineage>
</organism>
<feature type="region of interest" description="Disordered" evidence="1">
    <location>
        <begin position="441"/>
        <end position="499"/>
    </location>
</feature>
<accession>A0A6A5Z6S4</accession>
<evidence type="ECO:0000313" key="3">
    <source>
        <dbReference type="Proteomes" id="UP000799770"/>
    </source>
</evidence>
<keyword evidence="3" id="KW-1185">Reference proteome</keyword>
<dbReference type="Gene3D" id="3.10.129.10">
    <property type="entry name" value="Hotdog Thioesterase"/>
    <property type="match status" value="1"/>
</dbReference>
<dbReference type="AlphaFoldDB" id="A0A6A5Z6S4"/>
<feature type="compositionally biased region" description="Basic and acidic residues" evidence="1">
    <location>
        <begin position="712"/>
        <end position="758"/>
    </location>
</feature>
<dbReference type="GO" id="GO:0019171">
    <property type="term" value="F:(3R)-hydroxyacyl-[acyl-carrier-protein] dehydratase activity"/>
    <property type="evidence" value="ECO:0007669"/>
    <property type="project" value="TreeGrafter"/>
</dbReference>
<feature type="compositionally biased region" description="Basic and acidic residues" evidence="1">
    <location>
        <begin position="447"/>
        <end position="460"/>
    </location>
</feature>
<name>A0A6A5Z6S4_9PLEO</name>
<reference evidence="2" key="1">
    <citation type="journal article" date="2020" name="Stud. Mycol.">
        <title>101 Dothideomycetes genomes: a test case for predicting lifestyles and emergence of pathogens.</title>
        <authorList>
            <person name="Haridas S."/>
            <person name="Albert R."/>
            <person name="Binder M."/>
            <person name="Bloem J."/>
            <person name="Labutti K."/>
            <person name="Salamov A."/>
            <person name="Andreopoulos B."/>
            <person name="Baker S."/>
            <person name="Barry K."/>
            <person name="Bills G."/>
            <person name="Bluhm B."/>
            <person name="Cannon C."/>
            <person name="Castanera R."/>
            <person name="Culley D."/>
            <person name="Daum C."/>
            <person name="Ezra D."/>
            <person name="Gonzalez J."/>
            <person name="Henrissat B."/>
            <person name="Kuo A."/>
            <person name="Liang C."/>
            <person name="Lipzen A."/>
            <person name="Lutzoni F."/>
            <person name="Magnuson J."/>
            <person name="Mondo S."/>
            <person name="Nolan M."/>
            <person name="Ohm R."/>
            <person name="Pangilinan J."/>
            <person name="Park H.-J."/>
            <person name="Ramirez L."/>
            <person name="Alfaro M."/>
            <person name="Sun H."/>
            <person name="Tritt A."/>
            <person name="Yoshinaga Y."/>
            <person name="Zwiers L.-H."/>
            <person name="Turgeon B."/>
            <person name="Goodwin S."/>
            <person name="Spatafora J."/>
            <person name="Crous P."/>
            <person name="Grigoriev I."/>
        </authorList>
    </citation>
    <scope>NUCLEOTIDE SEQUENCE</scope>
    <source>
        <strain evidence="2">CBS 627.86</strain>
    </source>
</reference>
<dbReference type="GO" id="GO:0005739">
    <property type="term" value="C:mitochondrion"/>
    <property type="evidence" value="ECO:0007669"/>
    <property type="project" value="TreeGrafter"/>
</dbReference>